<dbReference type="EMBL" id="NBII01000004">
    <property type="protein sequence ID" value="PAV19393.1"/>
    <property type="molecule type" value="Genomic_DNA"/>
</dbReference>
<dbReference type="InterPro" id="IPR001810">
    <property type="entry name" value="F-box_dom"/>
</dbReference>
<proteinExistence type="predicted"/>
<dbReference type="InterPro" id="IPR036047">
    <property type="entry name" value="F-box-like_dom_sf"/>
</dbReference>
<accession>A0A286UIF8</accession>
<organism evidence="2 3">
    <name type="scientific">Pyrrhoderma noxium</name>
    <dbReference type="NCBI Taxonomy" id="2282107"/>
    <lineage>
        <taxon>Eukaryota</taxon>
        <taxon>Fungi</taxon>
        <taxon>Dikarya</taxon>
        <taxon>Basidiomycota</taxon>
        <taxon>Agaricomycotina</taxon>
        <taxon>Agaricomycetes</taxon>
        <taxon>Hymenochaetales</taxon>
        <taxon>Hymenochaetaceae</taxon>
        <taxon>Pyrrhoderma</taxon>
    </lineage>
</organism>
<sequence length="726" mass="81276">MNILSLPADILSVIFNLISLPDVINLSQVNSTFHQSIITDKQLWVHILKRDVSSADLSIPSNLVSIESASASDIYTWVKHAFILNNNLNTPCFELSISDFNTKRKVIWVKLIRGTWCLTASSDTQSTSLQLWRISHPIPAGDSNLVAEYSLPAPVIDGILDDCGDHIRCAITIGTSPPYISIIEISQEDGGPTIGQVACIPEASHVQLFNDSVVGFAARNGDDTYPYVAVWSTGKVYRLFSPSLNAISPLPLDPSLSMIYWDGFVLSHQYRDIKLYALPKGDGDDNDDGDDECDAKLLASLALPEFHDNISTTLLHLYRLDALSVMISTIKQNEESDIGFSTIICNPYSDIGEKIISSEISWTGPRSSEDEASPIMRYCIGSTGKKSIHMFLPCKSRLLMPKFFTSSVPQFKRDLGDTCRMLSKSSENVQFSRKGLPLPFLISAMDFDDGWGLLAVAGGSNSGALSIGSFIKDPIVAESSVDTSLPLSKVKNREALNISEPIPNEDIPLFYAIKDEYPDSYSIPLEIVSEYSHYWKQVSQIQPIPGWSNDWLRNEYGSLWIRPYPYYGTESRNLDYIEKMVSNLQLRLGSFGEILPIMYNEYNHTKVLFRVGNRVFVYQWFYSAEEEADGFDDYAYILGVLPYTYEEITLDTSLISTSIANRDVILNLTENLNRGIVEILQGRAANLFLRVRRNYLTENGEDIGDPSLGFLEGSDEDWNMVLRSYF</sequence>
<reference evidence="2 3" key="1">
    <citation type="journal article" date="2017" name="Mol. Ecol.">
        <title>Comparative and population genomic landscape of Phellinus noxius: A hypervariable fungus causing root rot in trees.</title>
        <authorList>
            <person name="Chung C.L."/>
            <person name="Lee T.J."/>
            <person name="Akiba M."/>
            <person name="Lee H.H."/>
            <person name="Kuo T.H."/>
            <person name="Liu D."/>
            <person name="Ke H.M."/>
            <person name="Yokoi T."/>
            <person name="Roa M.B."/>
            <person name="Lu M.J."/>
            <person name="Chang Y.Y."/>
            <person name="Ann P.J."/>
            <person name="Tsai J.N."/>
            <person name="Chen C.Y."/>
            <person name="Tzean S.S."/>
            <person name="Ota Y."/>
            <person name="Hattori T."/>
            <person name="Sahashi N."/>
            <person name="Liou R.F."/>
            <person name="Kikuchi T."/>
            <person name="Tsai I.J."/>
        </authorList>
    </citation>
    <scope>NUCLEOTIDE SEQUENCE [LARGE SCALE GENOMIC DNA]</scope>
    <source>
        <strain evidence="2 3">FFPRI411160</strain>
    </source>
</reference>
<dbReference type="SUPFAM" id="SSF81383">
    <property type="entry name" value="F-box domain"/>
    <property type="match status" value="1"/>
</dbReference>
<name>A0A286UIF8_9AGAM</name>
<dbReference type="Proteomes" id="UP000217199">
    <property type="component" value="Unassembled WGS sequence"/>
</dbReference>
<evidence type="ECO:0000259" key="1">
    <source>
        <dbReference type="PROSITE" id="PS50181"/>
    </source>
</evidence>
<dbReference type="Pfam" id="PF12937">
    <property type="entry name" value="F-box-like"/>
    <property type="match status" value="1"/>
</dbReference>
<dbReference type="Gene3D" id="1.20.1280.50">
    <property type="match status" value="1"/>
</dbReference>
<dbReference type="PROSITE" id="PS50181">
    <property type="entry name" value="FBOX"/>
    <property type="match status" value="1"/>
</dbReference>
<comment type="caution">
    <text evidence="2">The sequence shown here is derived from an EMBL/GenBank/DDBJ whole genome shotgun (WGS) entry which is preliminary data.</text>
</comment>
<protein>
    <recommendedName>
        <fullName evidence="1">F-box domain-containing protein</fullName>
    </recommendedName>
</protein>
<evidence type="ECO:0000313" key="2">
    <source>
        <dbReference type="EMBL" id="PAV19393.1"/>
    </source>
</evidence>
<dbReference type="InParanoid" id="A0A286UIF8"/>
<evidence type="ECO:0000313" key="3">
    <source>
        <dbReference type="Proteomes" id="UP000217199"/>
    </source>
</evidence>
<keyword evidence="3" id="KW-1185">Reference proteome</keyword>
<dbReference type="OrthoDB" id="2786194at2759"/>
<feature type="domain" description="F-box" evidence="1">
    <location>
        <begin position="1"/>
        <end position="47"/>
    </location>
</feature>
<dbReference type="AlphaFoldDB" id="A0A286UIF8"/>
<gene>
    <name evidence="2" type="ORF">PNOK_0432700</name>
</gene>